<dbReference type="RefSeq" id="WP_126161571.1">
    <property type="nucleotide sequence ID" value="NZ_RQPJ01000002.1"/>
</dbReference>
<evidence type="ECO:0000256" key="1">
    <source>
        <dbReference type="SAM" id="SignalP"/>
    </source>
</evidence>
<dbReference type="EMBL" id="RQPJ01000002">
    <property type="protein sequence ID" value="RTE54839.1"/>
    <property type="molecule type" value="Genomic_DNA"/>
</dbReference>
<evidence type="ECO:0000313" key="3">
    <source>
        <dbReference type="Proteomes" id="UP000267585"/>
    </source>
</evidence>
<dbReference type="AlphaFoldDB" id="A0A3S0AG06"/>
<reference evidence="2 3" key="1">
    <citation type="submission" date="2018-11" db="EMBL/GenBank/DDBJ databases">
        <title>Arenibacter aquaticus sp.nov., a marine bacterium isolated from surface seawater in the South China Sea.</title>
        <authorList>
            <person name="Guo J."/>
            <person name="Sun J."/>
        </authorList>
    </citation>
    <scope>NUCLEOTIDE SEQUENCE [LARGE SCALE GENOMIC DNA]</scope>
    <source>
        <strain evidence="2 3">GUO666</strain>
    </source>
</reference>
<keyword evidence="3" id="KW-1185">Reference proteome</keyword>
<organism evidence="2 3">
    <name type="scientific">Arenibacter aquaticus</name>
    <dbReference type="NCBI Taxonomy" id="2489054"/>
    <lineage>
        <taxon>Bacteria</taxon>
        <taxon>Pseudomonadati</taxon>
        <taxon>Bacteroidota</taxon>
        <taxon>Flavobacteriia</taxon>
        <taxon>Flavobacteriales</taxon>
        <taxon>Flavobacteriaceae</taxon>
        <taxon>Arenibacter</taxon>
    </lineage>
</organism>
<feature type="signal peptide" evidence="1">
    <location>
        <begin position="1"/>
        <end position="27"/>
    </location>
</feature>
<dbReference type="Pfam" id="PF13585">
    <property type="entry name" value="CHU_C"/>
    <property type="match status" value="1"/>
</dbReference>
<sequence length="755" mass="82196">MDTNKTKNLLLLVLTVMMLGSTSSLLAQTLNKPTPADNPNLAGNSVWTAACGSASFNEYYINFTWLPSVNSDNKFILELSDASGSFSNPKELATVSDKNANFDFDIKFSLPTDTRGDGYRFRVRSTSPAKISPVSDAFEMYYIDFNSTLAIRELGDTASTPSQKIQLCDGGSTTLEVYNVENPETYRYNWYRNTSPFTSGGSGSSITVTESGYYVVELDYGSTCSGSANTQSLSIEVQIGSSVGLALNTPPKTELCSGESVPPLEANMNYPDLYYTWYKDGNIIQASTLGAYTYAIDTNDATFPGDYSVKIQGDGICTETSNIVSFTNAGIFTVNRDNPANMVILPGATANLAVSSDASAVSYQWYKDNTALSGETNANLEANETGVYYAEVTLTGGACTSATKKSEETTVVHPDSFEIQVDYSTAYTECNNTSIVLEVSKINALLSDGSKTEVTSDLINNFTYQWQRDGSNIATNNHNISLTDTNENGTYRLLGSLDSFNVTSNELPVRLLTNESLTISATSTVICNTDDTITISTDTDLTGENFSWLKDGTDLNITSNNLPVNTPGTYQLTIEKNGCTLRSNEVTISPLDNSLIALSTANSEVVFPEGGSKIISASGANSYKWYDQNNNLLSDTDTVSITQEGNYLVIATIDNCEVSKSFTASYQDTFGIPNVITANGDGYNDQWIIPNTYTKDADITVIIYNDKGEEVLNQQQYKNNWPEASMSFPKQNMVFYYTIKNANETLKKGTITVIR</sequence>
<gene>
    <name evidence="2" type="ORF">EHW67_06665</name>
</gene>
<feature type="chain" id="PRO_5018526556" evidence="1">
    <location>
        <begin position="28"/>
        <end position="755"/>
    </location>
</feature>
<name>A0A3S0AG06_9FLAO</name>
<comment type="caution">
    <text evidence="2">The sequence shown here is derived from an EMBL/GenBank/DDBJ whole genome shotgun (WGS) entry which is preliminary data.</text>
</comment>
<dbReference type="Gene3D" id="2.60.40.10">
    <property type="entry name" value="Immunoglobulins"/>
    <property type="match status" value="2"/>
</dbReference>
<evidence type="ECO:0000313" key="2">
    <source>
        <dbReference type="EMBL" id="RTE54839.1"/>
    </source>
</evidence>
<dbReference type="OrthoDB" id="678019at2"/>
<protein>
    <submittedName>
        <fullName evidence="2">Gliding motility-associated C-terminal domain-containing protein</fullName>
    </submittedName>
</protein>
<dbReference type="InterPro" id="IPR013783">
    <property type="entry name" value="Ig-like_fold"/>
</dbReference>
<proteinExistence type="predicted"/>
<dbReference type="Proteomes" id="UP000267585">
    <property type="component" value="Unassembled WGS sequence"/>
</dbReference>
<keyword evidence="1" id="KW-0732">Signal</keyword>
<accession>A0A3S0AG06</accession>